<evidence type="ECO:0000313" key="2">
    <source>
        <dbReference type="EMBL" id="AYD80974.1"/>
    </source>
</evidence>
<reference evidence="3" key="1">
    <citation type="submission" date="2018-08" db="EMBL/GenBank/DDBJ databases">
        <authorList>
            <person name="Showalter R."/>
            <person name="Adat I."/>
            <person name="Raab R."/>
            <person name="Temple L."/>
        </authorList>
    </citation>
    <scope>NUCLEOTIDE SEQUENCE [LARGE SCALE GENOMIC DNA]</scope>
</reference>
<gene>
    <name evidence="2" type="ORF">Ray17_73</name>
</gene>
<feature type="compositionally biased region" description="Basic and acidic residues" evidence="1">
    <location>
        <begin position="46"/>
        <end position="69"/>
    </location>
</feature>
<organism evidence="2 3">
    <name type="scientific">Bacillus phage Ray17</name>
    <dbReference type="NCBI Taxonomy" id="2315627"/>
    <lineage>
        <taxon>Viruses</taxon>
        <taxon>Duplodnaviria</taxon>
        <taxon>Heunggongvirae</taxon>
        <taxon>Uroviricota</taxon>
        <taxon>Caudoviricetes</taxon>
        <taxon>Trautnerviridae</taxon>
        <taxon>Polsinellivirinae</taxon>
        <taxon>Splendidredvirus</taxon>
        <taxon>Splendidredvirus ray17</taxon>
    </lineage>
</organism>
<evidence type="ECO:0000313" key="3">
    <source>
        <dbReference type="Proteomes" id="UP000281415"/>
    </source>
</evidence>
<dbReference type="Proteomes" id="UP000281415">
    <property type="component" value="Segment"/>
</dbReference>
<feature type="compositionally biased region" description="Basic residues" evidence="1">
    <location>
        <begin position="16"/>
        <end position="29"/>
    </location>
</feature>
<name>A0A386K9G3_9CAUD</name>
<protein>
    <submittedName>
        <fullName evidence="2">Uncharacterized protein</fullName>
    </submittedName>
</protein>
<accession>A0A386K9G3</accession>
<keyword evidence="3" id="KW-1185">Reference proteome</keyword>
<sequence length="77" mass="9330">MTKVITVINFCDSRYVQKKRQKKRQRKRQIKDAANPLLPRDSGFWEDTKTTDKNTQKETQKRQRNDTKQTMRTMINK</sequence>
<proteinExistence type="predicted"/>
<evidence type="ECO:0000256" key="1">
    <source>
        <dbReference type="SAM" id="MobiDB-lite"/>
    </source>
</evidence>
<feature type="region of interest" description="Disordered" evidence="1">
    <location>
        <begin position="16"/>
        <end position="77"/>
    </location>
</feature>
<dbReference type="EMBL" id="MH752385">
    <property type="protein sequence ID" value="AYD80974.1"/>
    <property type="molecule type" value="Genomic_DNA"/>
</dbReference>